<dbReference type="PANTHER" id="PTHR30367:SF12">
    <property type="entry name" value="P-HYDROXYBENZOIC ACID EFFLUX PUMP SUBUNIT AAEA"/>
    <property type="match status" value="1"/>
</dbReference>
<dbReference type="Gene3D" id="1.10.287.470">
    <property type="entry name" value="Helix hairpin bin"/>
    <property type="match status" value="1"/>
</dbReference>
<dbReference type="SUPFAM" id="SSF111369">
    <property type="entry name" value="HlyD-like secretion proteins"/>
    <property type="match status" value="1"/>
</dbReference>
<sequence>MLEFLFCSLLTILPDFLVRRYVQGKRWGQELTIFSIWYELRWGITACLILTLSIITIVFYYHPSTRSVTSLFRTITILPEAGGRVSEVFVRNNQKVQAGTVLFTLDDARQRAAVDAAKRRVEEVEAAIVVADADLLAAGGQVRQAEGSYQQTFDELARKKELAGRNASTVTRAEIDRLTNELASRRGALEAAHAQQAAVEKQISVLLPAQRASAVAALTQAEVELDKTVIYAGVPGTIEQFALQPGDFVSPVLRPAGILVPSDVTGRRFQAGFDQLAAQVLKVGMIAEISCLSHPFRVFPMVIVEVQDVIASGQFRPSDTLRDVRAVARPGSITAFMEPLYTGEDIDILPGSSCAANAYTDNHDLIAAGGLGMGEWLFYHLVDTVGLVHAILLRAQTLLLPIRALVFSGH</sequence>
<dbReference type="EMBL" id="BMZS01000002">
    <property type="protein sequence ID" value="GHD44225.1"/>
    <property type="molecule type" value="Genomic_DNA"/>
</dbReference>
<reference evidence="1" key="1">
    <citation type="journal article" date="2014" name="Int. J. Syst. Evol. Microbiol.">
        <title>Complete genome sequence of Corynebacterium casei LMG S-19264T (=DSM 44701T), isolated from a smear-ripened cheese.</title>
        <authorList>
            <consortium name="US DOE Joint Genome Institute (JGI-PGF)"/>
            <person name="Walter F."/>
            <person name="Albersmeier A."/>
            <person name="Kalinowski J."/>
            <person name="Ruckert C."/>
        </authorList>
    </citation>
    <scope>NUCLEOTIDE SEQUENCE</scope>
    <source>
        <strain evidence="1">KCTC 42651</strain>
    </source>
</reference>
<dbReference type="InterPro" id="IPR050393">
    <property type="entry name" value="MFP_Efflux_Pump"/>
</dbReference>
<reference evidence="1" key="2">
    <citation type="submission" date="2020-09" db="EMBL/GenBank/DDBJ databases">
        <authorList>
            <person name="Sun Q."/>
            <person name="Kim S."/>
        </authorList>
    </citation>
    <scope>NUCLEOTIDE SEQUENCE</scope>
    <source>
        <strain evidence="1">KCTC 42651</strain>
    </source>
</reference>
<evidence type="ECO:0000313" key="1">
    <source>
        <dbReference type="EMBL" id="GHD44225.1"/>
    </source>
</evidence>
<protein>
    <submittedName>
        <fullName evidence="1">Hemolysin D</fullName>
    </submittedName>
</protein>
<organism evidence="1 2">
    <name type="scientific">Thalassobaculum fulvum</name>
    <dbReference type="NCBI Taxonomy" id="1633335"/>
    <lineage>
        <taxon>Bacteria</taxon>
        <taxon>Pseudomonadati</taxon>
        <taxon>Pseudomonadota</taxon>
        <taxon>Alphaproteobacteria</taxon>
        <taxon>Rhodospirillales</taxon>
        <taxon>Thalassobaculaceae</taxon>
        <taxon>Thalassobaculum</taxon>
    </lineage>
</organism>
<evidence type="ECO:0000313" key="2">
    <source>
        <dbReference type="Proteomes" id="UP000630353"/>
    </source>
</evidence>
<dbReference type="RefSeq" id="WP_189987961.1">
    <property type="nucleotide sequence ID" value="NZ_BMZS01000002.1"/>
</dbReference>
<comment type="caution">
    <text evidence="1">The sequence shown here is derived from an EMBL/GenBank/DDBJ whole genome shotgun (WGS) entry which is preliminary data.</text>
</comment>
<dbReference type="PANTHER" id="PTHR30367">
    <property type="entry name" value="P-HYDROXYBENZOIC ACID EFFLUX PUMP SUBUNIT AAEA-RELATED"/>
    <property type="match status" value="1"/>
</dbReference>
<dbReference type="AlphaFoldDB" id="A0A919CNB2"/>
<accession>A0A919CNB2</accession>
<keyword evidence="2" id="KW-1185">Reference proteome</keyword>
<gene>
    <name evidence="1" type="ORF">GCM10017083_11420</name>
</gene>
<dbReference type="Gene3D" id="2.40.50.100">
    <property type="match status" value="1"/>
</dbReference>
<proteinExistence type="predicted"/>
<name>A0A919CNB2_9PROT</name>
<dbReference type="Proteomes" id="UP000630353">
    <property type="component" value="Unassembled WGS sequence"/>
</dbReference>